<reference evidence="4" key="2">
    <citation type="submission" date="2019-11" db="UniProtKB">
        <authorList>
            <consortium name="WormBaseParasite"/>
        </authorList>
    </citation>
    <scope>IDENTIFICATION</scope>
    <source>
        <strain evidence="4">Puerto Rican</strain>
    </source>
</reference>
<dbReference type="Gene3D" id="3.40.50.300">
    <property type="entry name" value="P-loop containing nucleotide triphosphate hydrolases"/>
    <property type="match status" value="1"/>
</dbReference>
<feature type="compositionally biased region" description="Polar residues" evidence="1">
    <location>
        <begin position="25"/>
        <end position="36"/>
    </location>
</feature>
<sequence>MDELSMYFSTSNETSKSKLNEKSAKSFTRPTNFRNDPQQRKSFRGHIKKNKTMDNSSDNAHNPFLSLNRAPNSRICGSYSCGSISTKMPHILPPEIEEGNIEYKRKLVDPTPNRFEQLVTQMKWRLNEGGGKAIYKLGVDDDGHVSGLRPSELISSLTTLERMAKRLNSTLHPLRECVIEPTTISSDKECRKAIEVLVRLAPTTNDGSPDLCVALVGGMDSGKSTLISVLTDGELDNARGKARLNLFRHLHEVQSGRTSSLSRELLGFDINGHVTNYKYADGRVYRRSTEEIVRMSSNLLTLLDLAGHSKYQRTTLAGIACNQPIIGILVISATIGLSSIGLDHIQLIYSLNLPMIIVLTKIDQLSNGIEQIKRIQTIYRQLVYQFKQIQNAWSYGLPSSSPLTSRTNSVLNHCQLNSIRGDFNDDHFMPPFFPVSSVTGQGIDNLMHFLSRLSCLNQSPLPALSISSSSSSLTTDSRSPEQQQRQQSIEFNKFSNENHIQLMFSKIHEQMKIIKTYRDFNGTLFWINQVYTQIPGVSNPVIVGRVQLGQLLNNQILWLGPDQFGDFYPVQIVSLMHNRQVHDIVYAGQSASMEVYFLPKSWNSMNDKQRQNILHSISSSTSLSLTSSSYRTMNDHKKSFSLFGSNNNDNDDNVCNDDNDNCTGNEENIPQNNKKNVNSLSSPSDIYQFYSPIKLRRGMILLTYPMLSTTYSSFTTPSPGLLPCTIDSSPLSSSSSFEFIWNEQLKSKHYINFTVVWTVKLKLIRRLPIVSFKLGNPPVILTPIPSIGQRVSIYAGCVCQTGVVLERIYQCKHEEEIQQNNLKDYIMNNNENHLDDTTYILLRFARHPELIEIGRQFILTWNGNLKTIGYAVELIDPLKHQYNLSLNTPSINSNTTTTTTDDVQDPNDYSKTNTSIINPISWINPKQNSLSFQEKDDYDWSILRMSFINRTITMNSSYHCNNEAIVNDPFGSMDNLHSSSPSSNLLLSSSLPSSNMEYHTNLINNEQFKMSTTNSLIPINHLTSLSELVQGHDIDVDDNTNNDNNNHNHTNDVNNVKQSSQSSIVHQKSSISSSGGVTISTSSPSSSNKKNKNKRRHRRKQKR</sequence>
<evidence type="ECO:0000256" key="1">
    <source>
        <dbReference type="SAM" id="MobiDB-lite"/>
    </source>
</evidence>
<evidence type="ECO:0000259" key="2">
    <source>
        <dbReference type="PROSITE" id="PS51722"/>
    </source>
</evidence>
<dbReference type="GO" id="GO:0003924">
    <property type="term" value="F:GTPase activity"/>
    <property type="evidence" value="ECO:0007669"/>
    <property type="project" value="InterPro"/>
</dbReference>
<dbReference type="SUPFAM" id="SSF52540">
    <property type="entry name" value="P-loop containing nucleoside triphosphate hydrolases"/>
    <property type="match status" value="1"/>
</dbReference>
<dbReference type="PANTHER" id="PTHR43721">
    <property type="entry name" value="ELONGATION FACTOR TU-RELATED"/>
    <property type="match status" value="1"/>
</dbReference>
<dbReference type="Proteomes" id="UP000008854">
    <property type="component" value="Unassembled WGS sequence"/>
</dbReference>
<feature type="compositionally biased region" description="Basic residues" evidence="1">
    <location>
        <begin position="1089"/>
        <end position="1103"/>
    </location>
</feature>
<dbReference type="PROSITE" id="PS51722">
    <property type="entry name" value="G_TR_2"/>
    <property type="match status" value="1"/>
</dbReference>
<feature type="compositionally biased region" description="Basic and acidic residues" evidence="1">
    <location>
        <begin position="15"/>
        <end position="24"/>
    </location>
</feature>
<dbReference type="GO" id="GO:0005525">
    <property type="term" value="F:GTP binding"/>
    <property type="evidence" value="ECO:0007669"/>
    <property type="project" value="InterPro"/>
</dbReference>
<dbReference type="InterPro" id="IPR027417">
    <property type="entry name" value="P-loop_NTPase"/>
</dbReference>
<dbReference type="AlphaFoldDB" id="A0A5K4FAS2"/>
<feature type="region of interest" description="Disordered" evidence="1">
    <location>
        <begin position="1034"/>
        <end position="1103"/>
    </location>
</feature>
<evidence type="ECO:0000313" key="3">
    <source>
        <dbReference type="Proteomes" id="UP000008854"/>
    </source>
</evidence>
<dbReference type="WBParaSite" id="Smp_341890.1">
    <property type="protein sequence ID" value="Smp_341890.1"/>
    <property type="gene ID" value="Smp_341890"/>
</dbReference>
<accession>A0A5K4FAS2</accession>
<keyword evidence="3" id="KW-1185">Reference proteome</keyword>
<feature type="region of interest" description="Disordered" evidence="1">
    <location>
        <begin position="1"/>
        <end position="67"/>
    </location>
</feature>
<dbReference type="InterPro" id="IPR000795">
    <property type="entry name" value="T_Tr_GTP-bd_dom"/>
</dbReference>
<dbReference type="PANTHER" id="PTHR43721:SF3">
    <property type="entry name" value="GTP-BINDING PROTEIN 2"/>
    <property type="match status" value="1"/>
</dbReference>
<feature type="compositionally biased region" description="Low complexity" evidence="1">
    <location>
        <begin position="1041"/>
        <end position="1088"/>
    </location>
</feature>
<organism evidence="3 4">
    <name type="scientific">Schistosoma mansoni</name>
    <name type="common">Blood fluke</name>
    <dbReference type="NCBI Taxonomy" id="6183"/>
    <lineage>
        <taxon>Eukaryota</taxon>
        <taxon>Metazoa</taxon>
        <taxon>Spiralia</taxon>
        <taxon>Lophotrochozoa</taxon>
        <taxon>Platyhelminthes</taxon>
        <taxon>Trematoda</taxon>
        <taxon>Digenea</taxon>
        <taxon>Strigeidida</taxon>
        <taxon>Schistosomatoidea</taxon>
        <taxon>Schistosomatidae</taxon>
        <taxon>Schistosoma</taxon>
    </lineage>
</organism>
<dbReference type="InterPro" id="IPR050055">
    <property type="entry name" value="EF-Tu_GTPase"/>
</dbReference>
<dbReference type="GO" id="GO:0003746">
    <property type="term" value="F:translation elongation factor activity"/>
    <property type="evidence" value="ECO:0007669"/>
    <property type="project" value="TreeGrafter"/>
</dbReference>
<name>A0A5K4FAS2_SCHMA</name>
<dbReference type="CDD" id="cd03694">
    <property type="entry name" value="GTPBP_II"/>
    <property type="match status" value="1"/>
</dbReference>
<dbReference type="Pfam" id="PF00009">
    <property type="entry name" value="GTP_EFTU"/>
    <property type="match status" value="1"/>
</dbReference>
<reference evidence="3" key="1">
    <citation type="journal article" date="2012" name="PLoS Negl. Trop. Dis.">
        <title>A systematically improved high quality genome and transcriptome of the human blood fluke Schistosoma mansoni.</title>
        <authorList>
            <person name="Protasio A.V."/>
            <person name="Tsai I.J."/>
            <person name="Babbage A."/>
            <person name="Nichol S."/>
            <person name="Hunt M."/>
            <person name="Aslett M.A."/>
            <person name="De Silva N."/>
            <person name="Velarde G.S."/>
            <person name="Anderson T.J."/>
            <person name="Clark R.C."/>
            <person name="Davidson C."/>
            <person name="Dillon G.P."/>
            <person name="Holroyd N.E."/>
            <person name="LoVerde P.T."/>
            <person name="Lloyd C."/>
            <person name="McQuillan J."/>
            <person name="Oliveira G."/>
            <person name="Otto T.D."/>
            <person name="Parker-Manuel S.J."/>
            <person name="Quail M.A."/>
            <person name="Wilson R.A."/>
            <person name="Zerlotini A."/>
            <person name="Dunne D.W."/>
            <person name="Berriman M."/>
        </authorList>
    </citation>
    <scope>NUCLEOTIDE SEQUENCE [LARGE SCALE GENOMIC DNA]</scope>
    <source>
        <strain evidence="3">Puerto Rican</strain>
    </source>
</reference>
<feature type="compositionally biased region" description="Basic residues" evidence="1">
    <location>
        <begin position="41"/>
        <end position="50"/>
    </location>
</feature>
<evidence type="ECO:0000313" key="4">
    <source>
        <dbReference type="WBParaSite" id="Smp_341890.1"/>
    </source>
</evidence>
<feature type="domain" description="Tr-type G" evidence="2">
    <location>
        <begin position="208"/>
        <end position="461"/>
    </location>
</feature>
<proteinExistence type="predicted"/>
<dbReference type="InParanoid" id="A0A5K4FAS2"/>
<feature type="region of interest" description="Disordered" evidence="1">
    <location>
        <begin position="467"/>
        <end position="487"/>
    </location>
</feature>
<protein>
    <submittedName>
        <fullName evidence="4">Tr-type G domain-containing protein</fullName>
    </submittedName>
</protein>